<keyword evidence="1" id="KW-1133">Transmembrane helix</keyword>
<dbReference type="AlphaFoldDB" id="A0A5Q4VFB2"/>
<keyword evidence="1" id="KW-0472">Membrane</keyword>
<accession>A0A5Q4VFB2</accession>
<evidence type="ECO:0000313" key="2">
    <source>
        <dbReference type="EMBL" id="TYT74952.1"/>
    </source>
</evidence>
<dbReference type="Proteomes" id="UP000321899">
    <property type="component" value="Unassembled WGS sequence"/>
</dbReference>
<gene>
    <name evidence="2" type="ORF">FIM25_07460</name>
</gene>
<evidence type="ECO:0000256" key="1">
    <source>
        <dbReference type="SAM" id="Phobius"/>
    </source>
</evidence>
<reference evidence="2 3" key="1">
    <citation type="submission" date="2019-06" db="EMBL/GenBank/DDBJ databases">
        <title>Desulfobotulus mexicanus sp. nov., a novel sulfate-reducing bacterium isolated from the sediment of an alkaline crater lake in Mexico.</title>
        <authorList>
            <person name="Hirschler-Rea A."/>
        </authorList>
    </citation>
    <scope>NUCLEOTIDE SEQUENCE [LARGE SCALE GENOMIC DNA]</scope>
    <source>
        <strain evidence="2 3">PAR22N</strain>
    </source>
</reference>
<sequence>MKVVATLVILGVLASVAGFGLVRVVEGYMFTRENTEITQKAQLALNRMNREIIELLDIEKAEDDSIALRSRDGLRSFGFDDNRILFSNSNDFTDGDVLAENISALNFQYYSGSSAWDKNDVSKLTLVEISMIIQRSDGTTMPFVSQAAPRNNKIIEFETENPEGTPGANPQIPDFNYKFCMIDSLIVDNGDMQLKEWLWLCIIFMAITGWWVWFKSNKGGTRMNEKGSLLLGLVVTIVVIAALTAAIVPMFTSSTMGQVVQDQGRKAFFLAESGFRFAASSFLKAGDEDKRLEAISNMHGKTYTMKEGSFQLAFETYWFKAKDDFTNDTDISLDVHGRIPSVFQDDEKGWVELGNQGHPFTVKAASGKNLVFTIENPVTVKKGDDIRLASDIKSAGKLSKGESLLLDSDHAWALPDFNGNFVLRNSSDSFAVFNYERLNRATNTLERIRQVDPREEKKNWSVDLNNNTYLVLEPYVRVFSAGIVGNSQREVVYNAPVGWIAGGSMDEFKREIFHETFGDTANWFAGSAHGGHKTVNIDGAKALKITGVEGFSGTLKVGPFDFKVTWTGDGLWNMLALNWVKLRTNLFKSWQDHKGALSYDLQIKVKNDQPYFMAGMGFRMKGVEADENGVYSDLETYGVSFIRQRQRRDRYDGIMIGAPWWRDTGDWTYHDGIAAEFREELKNVLSFNGLDGVGANDSRLDLGSRYGWFDQYQETYIYSDPAMILWQRKGKKFNVLAVKKLADGADNNILGLTNGLSGKDLRLKDWSTLMVRIMEGWELTFEEGTNHDDRFPKRGDILQGENGNNARITGMPVLKSGSWGAGDAEGVLLVSGMEGDSFSAGDKLSIRKGDPNSKYLTVETLGASKVNWIMVYAAAPQSSGTANAQQTDTYRLGNPRSKANWPPDDWADRSPENDFFTLIKWDTLSGVTPVPAEAELAGTIIRTSTILSPDFVDNFDPKDFKEAITILTSSSAGTSTYYDDFAIQLDQKAGTGFLPPIQQ</sequence>
<comment type="caution">
    <text evidence="2">The sequence shown here is derived from an EMBL/GenBank/DDBJ whole genome shotgun (WGS) entry which is preliminary data.</text>
</comment>
<proteinExistence type="predicted"/>
<keyword evidence="3" id="KW-1185">Reference proteome</keyword>
<feature type="transmembrane region" description="Helical" evidence="1">
    <location>
        <begin position="228"/>
        <end position="251"/>
    </location>
</feature>
<protein>
    <submittedName>
        <fullName evidence="2">Uncharacterized protein</fullName>
    </submittedName>
</protein>
<evidence type="ECO:0000313" key="3">
    <source>
        <dbReference type="Proteomes" id="UP000321899"/>
    </source>
</evidence>
<organism evidence="2 3">
    <name type="scientific">Desulfobotulus mexicanus</name>
    <dbReference type="NCBI Taxonomy" id="2586642"/>
    <lineage>
        <taxon>Bacteria</taxon>
        <taxon>Pseudomonadati</taxon>
        <taxon>Thermodesulfobacteriota</taxon>
        <taxon>Desulfobacteria</taxon>
        <taxon>Desulfobacterales</taxon>
        <taxon>Desulfobacteraceae</taxon>
        <taxon>Desulfobotulus</taxon>
    </lineage>
</organism>
<keyword evidence="1" id="KW-0812">Transmembrane</keyword>
<feature type="transmembrane region" description="Helical" evidence="1">
    <location>
        <begin position="197"/>
        <end position="216"/>
    </location>
</feature>
<dbReference type="RefSeq" id="WP_139447855.1">
    <property type="nucleotide sequence ID" value="NZ_VDMB01000007.1"/>
</dbReference>
<dbReference type="OrthoDB" id="5420014at2"/>
<dbReference type="EMBL" id="VDMB01000007">
    <property type="protein sequence ID" value="TYT74952.1"/>
    <property type="molecule type" value="Genomic_DNA"/>
</dbReference>
<name>A0A5Q4VFB2_9BACT</name>